<dbReference type="Gene3D" id="3.40.50.300">
    <property type="entry name" value="P-loop containing nucleotide triphosphate hydrolases"/>
    <property type="match status" value="1"/>
</dbReference>
<proteinExistence type="predicted"/>
<dbReference type="SMART" id="SM00382">
    <property type="entry name" value="AAA"/>
    <property type="match status" value="1"/>
</dbReference>
<evidence type="ECO:0000259" key="1">
    <source>
        <dbReference type="SMART" id="SM00382"/>
    </source>
</evidence>
<dbReference type="PANTHER" id="PTHR30050:SF4">
    <property type="entry name" value="ATP-BINDING PROTEIN RV3427C IN INSERTION SEQUENCE-RELATED"/>
    <property type="match status" value="1"/>
</dbReference>
<dbReference type="AlphaFoldDB" id="A0A1Y4QG99"/>
<dbReference type="InterPro" id="IPR003593">
    <property type="entry name" value="AAA+_ATPase"/>
</dbReference>
<dbReference type="InterPro" id="IPR028350">
    <property type="entry name" value="DNAC/IstB-like"/>
</dbReference>
<reference evidence="4" key="1">
    <citation type="submission" date="2017-04" db="EMBL/GenBank/DDBJ databases">
        <title>Function of individual gut microbiota members based on whole genome sequencing of pure cultures obtained from chicken caecum.</title>
        <authorList>
            <person name="Medvecky M."/>
            <person name="Cejkova D."/>
            <person name="Polansky O."/>
            <person name="Karasova D."/>
            <person name="Kubasova T."/>
            <person name="Cizek A."/>
            <person name="Rychlik I."/>
        </authorList>
    </citation>
    <scope>NUCLEOTIDE SEQUENCE [LARGE SCALE GENOMIC DNA]</scope>
    <source>
        <strain evidence="4">An149</strain>
    </source>
</reference>
<feature type="domain" description="AAA+ ATPase" evidence="1">
    <location>
        <begin position="99"/>
        <end position="231"/>
    </location>
</feature>
<dbReference type="Proteomes" id="UP000196258">
    <property type="component" value="Unassembled WGS sequence"/>
</dbReference>
<organism evidence="2 4">
    <name type="scientific">Thomasclavelia spiroformis</name>
    <dbReference type="NCBI Taxonomy" id="29348"/>
    <lineage>
        <taxon>Bacteria</taxon>
        <taxon>Bacillati</taxon>
        <taxon>Bacillota</taxon>
        <taxon>Erysipelotrichia</taxon>
        <taxon>Erysipelotrichales</taxon>
        <taxon>Coprobacillaceae</taxon>
        <taxon>Thomasclavelia</taxon>
    </lineage>
</organism>
<dbReference type="EMBL" id="NFLB01000009">
    <property type="protein sequence ID" value="OUQ04729.1"/>
    <property type="molecule type" value="Genomic_DNA"/>
</dbReference>
<comment type="caution">
    <text evidence="2">The sequence shown here is derived from an EMBL/GenBank/DDBJ whole genome shotgun (WGS) entry which is preliminary data.</text>
</comment>
<accession>A0A1Y4QG99</accession>
<dbReference type="InterPro" id="IPR002611">
    <property type="entry name" value="IstB_ATP-bd"/>
</dbReference>
<evidence type="ECO:0000313" key="4">
    <source>
        <dbReference type="Proteomes" id="UP000196258"/>
    </source>
</evidence>
<dbReference type="PANTHER" id="PTHR30050">
    <property type="entry name" value="CHROMOSOMAL REPLICATION INITIATOR PROTEIN DNAA"/>
    <property type="match status" value="1"/>
</dbReference>
<dbReference type="RefSeq" id="WP_087256816.1">
    <property type="nucleotide sequence ID" value="NZ_JAFILD010000219.1"/>
</dbReference>
<dbReference type="GO" id="GO:0006260">
    <property type="term" value="P:DNA replication"/>
    <property type="evidence" value="ECO:0007669"/>
    <property type="project" value="TreeGrafter"/>
</dbReference>
<evidence type="ECO:0000313" key="3">
    <source>
        <dbReference type="EMBL" id="OUQ04729.1"/>
    </source>
</evidence>
<protein>
    <recommendedName>
        <fullName evidence="1">AAA+ ATPase domain-containing protein</fullName>
    </recommendedName>
</protein>
<dbReference type="Pfam" id="PF01695">
    <property type="entry name" value="IstB_IS21"/>
    <property type="match status" value="1"/>
</dbReference>
<reference evidence="2" key="2">
    <citation type="journal article" date="2018" name="BMC Genomics">
        <title>Whole genome sequencing and function prediction of 133 gut anaerobes isolated from chicken caecum in pure cultures.</title>
        <authorList>
            <person name="Medvecky M."/>
            <person name="Cejkova D."/>
            <person name="Polansky O."/>
            <person name="Karasova D."/>
            <person name="Kubasova T."/>
            <person name="Cizek A."/>
            <person name="Rychlik I."/>
        </authorList>
    </citation>
    <scope>NUCLEOTIDE SEQUENCE</scope>
    <source>
        <strain evidence="2">An149</strain>
    </source>
</reference>
<gene>
    <name evidence="3" type="ORF">B5E91_08420</name>
    <name evidence="2" type="ORF">B5E91_11630</name>
</gene>
<dbReference type="GO" id="GO:0005524">
    <property type="term" value="F:ATP binding"/>
    <property type="evidence" value="ECO:0007669"/>
    <property type="project" value="InterPro"/>
</dbReference>
<dbReference type="SUPFAM" id="SSF52540">
    <property type="entry name" value="P-loop containing nucleoside triphosphate hydrolases"/>
    <property type="match status" value="1"/>
</dbReference>
<sequence>MIDNETVRKASEIGIIDVVDAIKLIETNPAYITLTFDEKINMVIDFVYQQRYNETVRRLKKSAKLRYVDADLRDIHYTDNRSITHQLISSLATCNYITLKSNIIIHGPCGTGKTWLSCALANEAAKQKYKIFYIRMPELLEKYNELRNMGKSLSQVVKKYAKYDLLVLDEWLMYEMTDKEKQFISELMEIRHDKCSTIFCSQYPSGDWYDKLHKSTLTEALLDRIIHNRIDVYMGNENFRIKK</sequence>
<dbReference type="CDD" id="cd00009">
    <property type="entry name" value="AAA"/>
    <property type="match status" value="1"/>
</dbReference>
<dbReference type="InterPro" id="IPR027417">
    <property type="entry name" value="P-loop_NTPase"/>
</dbReference>
<dbReference type="PIRSF" id="PIRSF003073">
    <property type="entry name" value="DNAC_TnpB_IstB"/>
    <property type="match status" value="1"/>
</dbReference>
<dbReference type="EMBL" id="NFLB01000014">
    <property type="protein sequence ID" value="OUQ04160.1"/>
    <property type="molecule type" value="Genomic_DNA"/>
</dbReference>
<name>A0A1Y4QG99_9FIRM</name>
<evidence type="ECO:0000313" key="2">
    <source>
        <dbReference type="EMBL" id="OUQ04160.1"/>
    </source>
</evidence>